<dbReference type="Proteomes" id="UP000541444">
    <property type="component" value="Unassembled WGS sequence"/>
</dbReference>
<comment type="caution">
    <text evidence="1">The sequence shown here is derived from an EMBL/GenBank/DDBJ whole genome shotgun (WGS) entry which is preliminary data.</text>
</comment>
<accession>A0A7J7LVS2</accession>
<evidence type="ECO:0000313" key="1">
    <source>
        <dbReference type="EMBL" id="KAF6146761.1"/>
    </source>
</evidence>
<organism evidence="1 2">
    <name type="scientific">Kingdonia uniflora</name>
    <dbReference type="NCBI Taxonomy" id="39325"/>
    <lineage>
        <taxon>Eukaryota</taxon>
        <taxon>Viridiplantae</taxon>
        <taxon>Streptophyta</taxon>
        <taxon>Embryophyta</taxon>
        <taxon>Tracheophyta</taxon>
        <taxon>Spermatophyta</taxon>
        <taxon>Magnoliopsida</taxon>
        <taxon>Ranunculales</taxon>
        <taxon>Circaeasteraceae</taxon>
        <taxon>Kingdonia</taxon>
    </lineage>
</organism>
<proteinExistence type="predicted"/>
<reference evidence="1 2" key="1">
    <citation type="journal article" date="2020" name="IScience">
        <title>Genome Sequencing of the Endangered Kingdonia uniflora (Circaeasteraceae, Ranunculales) Reveals Potential Mechanisms of Evolutionary Specialization.</title>
        <authorList>
            <person name="Sun Y."/>
            <person name="Deng T."/>
            <person name="Zhang A."/>
            <person name="Moore M.J."/>
            <person name="Landis J.B."/>
            <person name="Lin N."/>
            <person name="Zhang H."/>
            <person name="Zhang X."/>
            <person name="Huang J."/>
            <person name="Zhang X."/>
            <person name="Sun H."/>
            <person name="Wang H."/>
        </authorList>
    </citation>
    <scope>NUCLEOTIDE SEQUENCE [LARGE SCALE GENOMIC DNA]</scope>
    <source>
        <strain evidence="1">TB1705</strain>
        <tissue evidence="1">Leaf</tissue>
    </source>
</reference>
<dbReference type="EMBL" id="JACGCM010001957">
    <property type="protein sequence ID" value="KAF6146761.1"/>
    <property type="molecule type" value="Genomic_DNA"/>
</dbReference>
<feature type="non-terminal residue" evidence="1">
    <location>
        <position position="1"/>
    </location>
</feature>
<evidence type="ECO:0000313" key="2">
    <source>
        <dbReference type="Proteomes" id="UP000541444"/>
    </source>
</evidence>
<keyword evidence="2" id="KW-1185">Reference proteome</keyword>
<name>A0A7J7LVS2_9MAGN</name>
<gene>
    <name evidence="1" type="ORF">GIB67_002454</name>
</gene>
<protein>
    <submittedName>
        <fullName evidence="1">Uncharacterized protein</fullName>
    </submittedName>
</protein>
<sequence>LLRTELTTISSLRRTNTKISNQVVNQQEQYKRTRRIFLEEGSGIPLRMKNYSSRTIHYDIK</sequence>
<dbReference type="AlphaFoldDB" id="A0A7J7LVS2"/>